<accession>A0ABW6E723</accession>
<evidence type="ECO:0000259" key="1">
    <source>
        <dbReference type="PROSITE" id="PS50943"/>
    </source>
</evidence>
<dbReference type="Pfam" id="PF19054">
    <property type="entry name" value="DUF5753"/>
    <property type="match status" value="1"/>
</dbReference>
<dbReference type="InterPro" id="IPR010982">
    <property type="entry name" value="Lambda_DNA-bd_dom_sf"/>
</dbReference>
<dbReference type="PROSITE" id="PS50943">
    <property type="entry name" value="HTH_CROC1"/>
    <property type="match status" value="1"/>
</dbReference>
<feature type="domain" description="HTH cro/C1-type" evidence="1">
    <location>
        <begin position="24"/>
        <end position="57"/>
    </location>
</feature>
<gene>
    <name evidence="2" type="ORF">ACFWR3_28330</name>
</gene>
<dbReference type="InterPro" id="IPR001387">
    <property type="entry name" value="Cro/C1-type_HTH"/>
</dbReference>
<keyword evidence="3" id="KW-1185">Reference proteome</keyword>
<dbReference type="CDD" id="cd00093">
    <property type="entry name" value="HTH_XRE"/>
    <property type="match status" value="1"/>
</dbReference>
<sequence length="309" mass="34587">MSIVPDGDGGRPPAVAADLLGRHLRRLRERAGLLQKDVVAAKAIGSESMLSKYETGKVPVQERHVRRLVQLYALYTQGDPVDLEACLTMARQSNEKEWFAEYRDVIPDHSNRLFSQERAAREIRTFEAHHVPGLLQTPEYAQAIMTEAASNAQGAPHPPDQAALRRRIAFRLERQMHLFLPGAPDFYAVLDENVLRRTKFNTPVMRAQLRHLFTLAENSARIHIRVLPFDADAGLALSHNSVTLLLMQRGYGDDLVYIESSNMGGVYVGGPAEVEKHRQRLTTLFMGAADKDATLAIIDGHIQRLVGKR</sequence>
<reference evidence="2 3" key="1">
    <citation type="submission" date="2024-09" db="EMBL/GenBank/DDBJ databases">
        <title>The Natural Products Discovery Center: Release of the First 8490 Sequenced Strains for Exploring Actinobacteria Biosynthetic Diversity.</title>
        <authorList>
            <person name="Kalkreuter E."/>
            <person name="Kautsar S.A."/>
            <person name="Yang D."/>
            <person name="Bader C.D."/>
            <person name="Teijaro C.N."/>
            <person name="Fluegel L."/>
            <person name="Davis C.M."/>
            <person name="Simpson J.R."/>
            <person name="Lauterbach L."/>
            <person name="Steele A.D."/>
            <person name="Gui C."/>
            <person name="Meng S."/>
            <person name="Li G."/>
            <person name="Viehrig K."/>
            <person name="Ye F."/>
            <person name="Su P."/>
            <person name="Kiefer A.F."/>
            <person name="Nichols A."/>
            <person name="Cepeda A.J."/>
            <person name="Yan W."/>
            <person name="Fan B."/>
            <person name="Jiang Y."/>
            <person name="Adhikari A."/>
            <person name="Zheng C.-J."/>
            <person name="Schuster L."/>
            <person name="Cowan T.M."/>
            <person name="Smanski M.J."/>
            <person name="Chevrette M.G."/>
            <person name="De Carvalho L.P.S."/>
            <person name="Shen B."/>
        </authorList>
    </citation>
    <scope>NUCLEOTIDE SEQUENCE [LARGE SCALE GENOMIC DNA]</scope>
    <source>
        <strain evidence="2 3">NPDC058584</strain>
    </source>
</reference>
<evidence type="ECO:0000313" key="3">
    <source>
        <dbReference type="Proteomes" id="UP001598300"/>
    </source>
</evidence>
<dbReference type="Proteomes" id="UP001598300">
    <property type="component" value="Unassembled WGS sequence"/>
</dbReference>
<dbReference type="EMBL" id="JBHXPM010000033">
    <property type="protein sequence ID" value="MFD3959969.1"/>
    <property type="molecule type" value="Genomic_DNA"/>
</dbReference>
<evidence type="ECO:0000313" key="2">
    <source>
        <dbReference type="EMBL" id="MFD3959969.1"/>
    </source>
</evidence>
<dbReference type="Gene3D" id="1.10.260.40">
    <property type="entry name" value="lambda repressor-like DNA-binding domains"/>
    <property type="match status" value="1"/>
</dbReference>
<dbReference type="Pfam" id="PF13560">
    <property type="entry name" value="HTH_31"/>
    <property type="match status" value="1"/>
</dbReference>
<proteinExistence type="predicted"/>
<dbReference type="InterPro" id="IPR043917">
    <property type="entry name" value="DUF5753"/>
</dbReference>
<dbReference type="RefSeq" id="WP_244210147.1">
    <property type="nucleotide sequence ID" value="NZ_JBHVRE010000002.1"/>
</dbReference>
<dbReference type="SUPFAM" id="SSF47413">
    <property type="entry name" value="lambda repressor-like DNA-binding domains"/>
    <property type="match status" value="1"/>
</dbReference>
<name>A0ABW6E723_9ACTN</name>
<comment type="caution">
    <text evidence="2">The sequence shown here is derived from an EMBL/GenBank/DDBJ whole genome shotgun (WGS) entry which is preliminary data.</text>
</comment>
<organism evidence="2 3">
    <name type="scientific">Streptomyces bacillaris</name>
    <dbReference type="NCBI Taxonomy" id="68179"/>
    <lineage>
        <taxon>Bacteria</taxon>
        <taxon>Bacillati</taxon>
        <taxon>Actinomycetota</taxon>
        <taxon>Actinomycetes</taxon>
        <taxon>Kitasatosporales</taxon>
        <taxon>Streptomycetaceae</taxon>
        <taxon>Streptomyces</taxon>
    </lineage>
</organism>
<protein>
    <submittedName>
        <fullName evidence="2">DUF5753 domain-containing protein</fullName>
    </submittedName>
</protein>